<accession>A0A0C3CIZ8</accession>
<keyword evidence="1" id="KW-0732">Signal</keyword>
<evidence type="ECO:0000313" key="2">
    <source>
        <dbReference type="EMBL" id="KIM89672.1"/>
    </source>
</evidence>
<dbReference type="HOGENOM" id="CLU_1283690_0_0_1"/>
<reference evidence="2 3" key="1">
    <citation type="submission" date="2014-04" db="EMBL/GenBank/DDBJ databases">
        <authorList>
            <consortium name="DOE Joint Genome Institute"/>
            <person name="Kuo A."/>
            <person name="Tarkka M."/>
            <person name="Buscot F."/>
            <person name="Kohler A."/>
            <person name="Nagy L.G."/>
            <person name="Floudas D."/>
            <person name="Copeland A."/>
            <person name="Barry K.W."/>
            <person name="Cichocki N."/>
            <person name="Veneault-Fourrey C."/>
            <person name="LaButti K."/>
            <person name="Lindquist E.A."/>
            <person name="Lipzen A."/>
            <person name="Lundell T."/>
            <person name="Morin E."/>
            <person name="Murat C."/>
            <person name="Sun H."/>
            <person name="Tunlid A."/>
            <person name="Henrissat B."/>
            <person name="Grigoriev I.V."/>
            <person name="Hibbett D.S."/>
            <person name="Martin F."/>
            <person name="Nordberg H.P."/>
            <person name="Cantor M.N."/>
            <person name="Hua S.X."/>
        </authorList>
    </citation>
    <scope>NUCLEOTIDE SEQUENCE [LARGE SCALE GENOMIC DNA]</scope>
    <source>
        <strain evidence="2 3">F 1598</strain>
    </source>
</reference>
<dbReference type="AlphaFoldDB" id="A0A0C3CIZ8"/>
<reference evidence="3" key="2">
    <citation type="submission" date="2015-01" db="EMBL/GenBank/DDBJ databases">
        <title>Evolutionary Origins and Diversification of the Mycorrhizal Mutualists.</title>
        <authorList>
            <consortium name="DOE Joint Genome Institute"/>
            <consortium name="Mycorrhizal Genomics Consortium"/>
            <person name="Kohler A."/>
            <person name="Kuo A."/>
            <person name="Nagy L.G."/>
            <person name="Floudas D."/>
            <person name="Copeland A."/>
            <person name="Barry K.W."/>
            <person name="Cichocki N."/>
            <person name="Veneault-Fourrey C."/>
            <person name="LaButti K."/>
            <person name="Lindquist E.A."/>
            <person name="Lipzen A."/>
            <person name="Lundell T."/>
            <person name="Morin E."/>
            <person name="Murat C."/>
            <person name="Riley R."/>
            <person name="Ohm R."/>
            <person name="Sun H."/>
            <person name="Tunlid A."/>
            <person name="Henrissat B."/>
            <person name="Grigoriev I.V."/>
            <person name="Hibbett D.S."/>
            <person name="Martin F."/>
        </authorList>
    </citation>
    <scope>NUCLEOTIDE SEQUENCE [LARGE SCALE GENOMIC DNA]</scope>
    <source>
        <strain evidence="3">F 1598</strain>
    </source>
</reference>
<feature type="chain" id="PRO_5002173236" evidence="1">
    <location>
        <begin position="21"/>
        <end position="215"/>
    </location>
</feature>
<keyword evidence="3" id="KW-1185">Reference proteome</keyword>
<proteinExistence type="predicted"/>
<sequence>MWSFWILYLGPVLLLLQFQCQKFYGHFVRLVQLLNLCLQFKLTDDDIEEIRVGFIKWVKDYEDIYYQHNPNRVSACPLTIHALLHIMDSIKANGPVWCYWAFPMEQYCGTLQPAIRSHQFPYASLDQHAVETAQLTQIKIIYNVAEELSLRPPHCKAIAGLYSTPLYPSCVVIPPKGNNWSTPNFISRITGALATHFNIYVKVLRPHLDIAQIEE</sequence>
<dbReference type="EMBL" id="KN832974">
    <property type="protein sequence ID" value="KIM89672.1"/>
    <property type="molecule type" value="Genomic_DNA"/>
</dbReference>
<dbReference type="STRING" id="765440.A0A0C3CIZ8"/>
<dbReference type="InParanoid" id="A0A0C3CIZ8"/>
<evidence type="ECO:0000313" key="3">
    <source>
        <dbReference type="Proteomes" id="UP000054166"/>
    </source>
</evidence>
<protein>
    <submittedName>
        <fullName evidence="2">Uncharacterized protein</fullName>
    </submittedName>
</protein>
<dbReference type="OrthoDB" id="6613063at2759"/>
<organism evidence="2 3">
    <name type="scientific">Piloderma croceum (strain F 1598)</name>
    <dbReference type="NCBI Taxonomy" id="765440"/>
    <lineage>
        <taxon>Eukaryota</taxon>
        <taxon>Fungi</taxon>
        <taxon>Dikarya</taxon>
        <taxon>Basidiomycota</taxon>
        <taxon>Agaricomycotina</taxon>
        <taxon>Agaricomycetes</taxon>
        <taxon>Agaricomycetidae</taxon>
        <taxon>Atheliales</taxon>
        <taxon>Atheliaceae</taxon>
        <taxon>Piloderma</taxon>
    </lineage>
</organism>
<dbReference type="Proteomes" id="UP000054166">
    <property type="component" value="Unassembled WGS sequence"/>
</dbReference>
<evidence type="ECO:0000256" key="1">
    <source>
        <dbReference type="SAM" id="SignalP"/>
    </source>
</evidence>
<feature type="signal peptide" evidence="1">
    <location>
        <begin position="1"/>
        <end position="20"/>
    </location>
</feature>
<name>A0A0C3CIZ8_PILCF</name>
<gene>
    <name evidence="2" type="ORF">PILCRDRAFT_84614</name>
</gene>